<evidence type="ECO:0000313" key="3">
    <source>
        <dbReference type="Proteomes" id="UP001345963"/>
    </source>
</evidence>
<proteinExistence type="predicted"/>
<gene>
    <name evidence="2" type="ORF">ATANTOWER_026520</name>
</gene>
<feature type="domain" description="D-glutamate cyclase-like C-terminal" evidence="1">
    <location>
        <begin position="9"/>
        <end position="105"/>
    </location>
</feature>
<comment type="caution">
    <text evidence="2">The sequence shown here is derived from an EMBL/GenBank/DDBJ whole genome shotgun (WGS) entry which is preliminary data.</text>
</comment>
<dbReference type="EMBL" id="JAHUTI010084971">
    <property type="protein sequence ID" value="MED6259621.1"/>
    <property type="molecule type" value="Genomic_DNA"/>
</dbReference>
<accession>A0ABU7CBU3</accession>
<evidence type="ECO:0000313" key="2">
    <source>
        <dbReference type="EMBL" id="MED6259621.1"/>
    </source>
</evidence>
<dbReference type="Gene3D" id="3.90.1640.20">
    <property type="entry name" value="TON_0340"/>
    <property type="match status" value="1"/>
</dbReference>
<dbReference type="PANTHER" id="PTHR32022:SF10">
    <property type="entry name" value="D-GLUTAMATE CYCLASE, MITOCHONDRIAL"/>
    <property type="match status" value="1"/>
</dbReference>
<reference evidence="2 3" key="1">
    <citation type="submission" date="2021-07" db="EMBL/GenBank/DDBJ databases">
        <authorList>
            <person name="Palmer J.M."/>
        </authorList>
    </citation>
    <scope>NUCLEOTIDE SEQUENCE [LARGE SCALE GENOMIC DNA]</scope>
    <source>
        <strain evidence="2 3">AT_MEX2019</strain>
        <tissue evidence="2">Muscle</tissue>
    </source>
</reference>
<protein>
    <recommendedName>
        <fullName evidence="1">D-glutamate cyclase-like C-terminal domain-containing protein</fullName>
    </recommendedName>
</protein>
<dbReference type="InterPro" id="IPR025504">
    <property type="entry name" value="GLUCM_C"/>
</dbReference>
<sequence>MGRSRVRPTAGVSNWGGYAVACGLYLLHTCPSHQRYLRKGLGLEPLASNQQLQDWRSNLPSVQKEEVFLKTLVHFGIRSGKTGNLAMEVDGLTFHPTHSDMISRLLEDEGVANGSGSGKRIIFRVY</sequence>
<keyword evidence="3" id="KW-1185">Reference proteome</keyword>
<name>A0ABU7CBU3_9TELE</name>
<dbReference type="Proteomes" id="UP001345963">
    <property type="component" value="Unassembled WGS sequence"/>
</dbReference>
<dbReference type="Pfam" id="PF14336">
    <property type="entry name" value="GLUCM-like_C"/>
    <property type="match status" value="1"/>
</dbReference>
<organism evidence="2 3">
    <name type="scientific">Ataeniobius toweri</name>
    <dbReference type="NCBI Taxonomy" id="208326"/>
    <lineage>
        <taxon>Eukaryota</taxon>
        <taxon>Metazoa</taxon>
        <taxon>Chordata</taxon>
        <taxon>Craniata</taxon>
        <taxon>Vertebrata</taxon>
        <taxon>Euteleostomi</taxon>
        <taxon>Actinopterygii</taxon>
        <taxon>Neopterygii</taxon>
        <taxon>Teleostei</taxon>
        <taxon>Neoteleostei</taxon>
        <taxon>Acanthomorphata</taxon>
        <taxon>Ovalentaria</taxon>
        <taxon>Atherinomorphae</taxon>
        <taxon>Cyprinodontiformes</taxon>
        <taxon>Goodeidae</taxon>
        <taxon>Ataeniobius</taxon>
    </lineage>
</organism>
<evidence type="ECO:0000259" key="1">
    <source>
        <dbReference type="Pfam" id="PF14336"/>
    </source>
</evidence>
<dbReference type="PANTHER" id="PTHR32022">
    <property type="entry name" value="D-GLUTAMATE CYCLASE, MITOCHONDRIAL"/>
    <property type="match status" value="1"/>
</dbReference>